<dbReference type="Pfam" id="PF00153">
    <property type="entry name" value="Mito_carr"/>
    <property type="match status" value="3"/>
</dbReference>
<dbReference type="Proteomes" id="UP000316270">
    <property type="component" value="Chromosome 6"/>
</dbReference>
<dbReference type="EMBL" id="CP042190">
    <property type="protein sequence ID" value="QDS71580.1"/>
    <property type="molecule type" value="Genomic_DNA"/>
</dbReference>
<organism evidence="12 13">
    <name type="scientific">Venturia effusa</name>
    <dbReference type="NCBI Taxonomy" id="50376"/>
    <lineage>
        <taxon>Eukaryota</taxon>
        <taxon>Fungi</taxon>
        <taxon>Dikarya</taxon>
        <taxon>Ascomycota</taxon>
        <taxon>Pezizomycotina</taxon>
        <taxon>Dothideomycetes</taxon>
        <taxon>Pleosporomycetidae</taxon>
        <taxon>Venturiales</taxon>
        <taxon>Venturiaceae</taxon>
        <taxon>Venturia</taxon>
    </lineage>
</organism>
<keyword evidence="3 11" id="KW-0813">Transport</keyword>
<sequence length="297" mass="32011">MKEADASTPPLVSLIAGGTAGGIEATVTYPFEYAKTRVQLRGEHAAKNPFAVVGKVVREEGVRALYMGCGTLVAGTIAKDAIRFMSFDAVKEAFKDPVTGTLSPLRNILAGMASGIVASTFAVTPTERLKTALIDDARTEKRFRSAWHATKLLVRENGLGALYRGYMTTTAKQMGTTSVRLGSYNIMKDYGKLHDWPENSFVDFAKGMVAGTVTTYATQPIDVVKTRAQSVKGAGVVEATMSVWQDYGVKGFWRGTVMRLGRTVMAGGILFTSYEQIVTLVKPFVVAQEQGGADRVT</sequence>
<dbReference type="OrthoDB" id="44467at2759"/>
<evidence type="ECO:0000256" key="1">
    <source>
        <dbReference type="ARBA" id="ARBA00004448"/>
    </source>
</evidence>
<dbReference type="Gene3D" id="1.50.40.10">
    <property type="entry name" value="Mitochondrial carrier domain"/>
    <property type="match status" value="1"/>
</dbReference>
<feature type="repeat" description="Solcar" evidence="10">
    <location>
        <begin position="8"/>
        <end position="93"/>
    </location>
</feature>
<keyword evidence="7" id="KW-1133">Transmembrane helix</keyword>
<accession>A0A517L7G7</accession>
<feature type="repeat" description="Solcar" evidence="10">
    <location>
        <begin position="198"/>
        <end position="280"/>
    </location>
</feature>
<keyword evidence="5" id="KW-0677">Repeat</keyword>
<keyword evidence="9 10" id="KW-0472">Membrane</keyword>
<comment type="subcellular location">
    <subcellularLocation>
        <location evidence="1">Mitochondrion inner membrane</location>
        <topology evidence="1">Multi-pass membrane protein</topology>
    </subcellularLocation>
</comment>
<dbReference type="SUPFAM" id="SSF103506">
    <property type="entry name" value="Mitochondrial carrier"/>
    <property type="match status" value="1"/>
</dbReference>
<evidence type="ECO:0008006" key="14">
    <source>
        <dbReference type="Google" id="ProtNLM"/>
    </source>
</evidence>
<keyword evidence="8" id="KW-0496">Mitochondrion</keyword>
<gene>
    <name evidence="12" type="ORF">FKW77_006044</name>
</gene>
<dbReference type="GO" id="GO:0005743">
    <property type="term" value="C:mitochondrial inner membrane"/>
    <property type="evidence" value="ECO:0007669"/>
    <property type="project" value="UniProtKB-SubCell"/>
</dbReference>
<keyword evidence="13" id="KW-1185">Reference proteome</keyword>
<dbReference type="InterPro" id="IPR023395">
    <property type="entry name" value="MCP_dom_sf"/>
</dbReference>
<protein>
    <recommendedName>
        <fullName evidence="14">Mitochondrial thiamine pyrophosphate carrier 1</fullName>
    </recommendedName>
</protein>
<evidence type="ECO:0000256" key="5">
    <source>
        <dbReference type="ARBA" id="ARBA00022737"/>
    </source>
</evidence>
<dbReference type="GO" id="GO:0071913">
    <property type="term" value="F:citrate secondary active transmembrane transporter activity"/>
    <property type="evidence" value="ECO:0007669"/>
    <property type="project" value="TreeGrafter"/>
</dbReference>
<evidence type="ECO:0000313" key="12">
    <source>
        <dbReference type="EMBL" id="QDS71580.1"/>
    </source>
</evidence>
<comment type="similarity">
    <text evidence="2 11">Belongs to the mitochondrial carrier (TC 2.A.29) family.</text>
</comment>
<feature type="repeat" description="Solcar" evidence="10">
    <location>
        <begin position="102"/>
        <end position="190"/>
    </location>
</feature>
<evidence type="ECO:0000256" key="2">
    <source>
        <dbReference type="ARBA" id="ARBA00006375"/>
    </source>
</evidence>
<evidence type="ECO:0000256" key="10">
    <source>
        <dbReference type="PROSITE-ProRule" id="PRU00282"/>
    </source>
</evidence>
<keyword evidence="6" id="KW-0999">Mitochondrion inner membrane</keyword>
<dbReference type="InterPro" id="IPR049563">
    <property type="entry name" value="TXTP-like"/>
</dbReference>
<dbReference type="InterPro" id="IPR002067">
    <property type="entry name" value="MCP"/>
</dbReference>
<evidence type="ECO:0000256" key="8">
    <source>
        <dbReference type="ARBA" id="ARBA00023128"/>
    </source>
</evidence>
<evidence type="ECO:0000256" key="6">
    <source>
        <dbReference type="ARBA" id="ARBA00022792"/>
    </source>
</evidence>
<dbReference type="STRING" id="50376.A0A517L7G7"/>
<dbReference type="PRINTS" id="PR00926">
    <property type="entry name" value="MITOCARRIER"/>
</dbReference>
<evidence type="ECO:0000256" key="11">
    <source>
        <dbReference type="RuleBase" id="RU000488"/>
    </source>
</evidence>
<dbReference type="PANTHER" id="PTHR45788:SF3">
    <property type="entry name" value="TRICARBOXYLATE TRANSPORT PROTEIN"/>
    <property type="match status" value="1"/>
</dbReference>
<evidence type="ECO:0000256" key="4">
    <source>
        <dbReference type="ARBA" id="ARBA00022692"/>
    </source>
</evidence>
<evidence type="ECO:0000313" key="13">
    <source>
        <dbReference type="Proteomes" id="UP000316270"/>
    </source>
</evidence>
<reference evidence="12 13" key="1">
    <citation type="submission" date="2019-07" db="EMBL/GenBank/DDBJ databases">
        <title>Finished genome of Venturia effusa.</title>
        <authorList>
            <person name="Young C.A."/>
            <person name="Cox M.P."/>
            <person name="Ganley A.R.D."/>
            <person name="David W.J."/>
        </authorList>
    </citation>
    <scope>NUCLEOTIDE SEQUENCE [LARGE SCALE GENOMIC DNA]</scope>
    <source>
        <strain evidence="13">albino</strain>
    </source>
</reference>
<proteinExistence type="inferred from homology"/>
<dbReference type="GO" id="GO:0006843">
    <property type="term" value="P:mitochondrial citrate transmembrane transport"/>
    <property type="evidence" value="ECO:0007669"/>
    <property type="project" value="TreeGrafter"/>
</dbReference>
<dbReference type="AlphaFoldDB" id="A0A517L7G7"/>
<dbReference type="InterPro" id="IPR018108">
    <property type="entry name" value="MCP_transmembrane"/>
</dbReference>
<dbReference type="PANTHER" id="PTHR45788">
    <property type="entry name" value="SUCCINATE/FUMARATE MITOCHONDRIAL TRANSPORTER-RELATED"/>
    <property type="match status" value="1"/>
</dbReference>
<evidence type="ECO:0000256" key="3">
    <source>
        <dbReference type="ARBA" id="ARBA00022448"/>
    </source>
</evidence>
<name>A0A517L7G7_9PEZI</name>
<dbReference type="PROSITE" id="PS50920">
    <property type="entry name" value="SOLCAR"/>
    <property type="match status" value="3"/>
</dbReference>
<evidence type="ECO:0000256" key="9">
    <source>
        <dbReference type="ARBA" id="ARBA00023136"/>
    </source>
</evidence>
<evidence type="ECO:0000256" key="7">
    <source>
        <dbReference type="ARBA" id="ARBA00022989"/>
    </source>
</evidence>
<keyword evidence="4 10" id="KW-0812">Transmembrane</keyword>